<dbReference type="EMBL" id="BPLF01000001">
    <property type="protein sequence ID" value="GIX61413.1"/>
    <property type="molecule type" value="Genomic_DNA"/>
</dbReference>
<protein>
    <submittedName>
        <fullName evidence="1">2-phospho-L-lactate guanylyltransferase</fullName>
    </submittedName>
</protein>
<proteinExistence type="predicted"/>
<dbReference type="Proteomes" id="UP001497744">
    <property type="component" value="Unassembled WGS sequence"/>
</dbReference>
<dbReference type="GeneID" id="94192896"/>
<dbReference type="AlphaFoldDB" id="A0AAV4LNU0"/>
<accession>A0AAV4LNU0</accession>
<dbReference type="RefSeq" id="XP_067713484.1">
    <property type="nucleotide sequence ID" value="XM_067857383.1"/>
</dbReference>
<keyword evidence="2" id="KW-1185">Reference proteome</keyword>
<evidence type="ECO:0000313" key="2">
    <source>
        <dbReference type="Proteomes" id="UP001497744"/>
    </source>
</evidence>
<sequence>MTPPIDVGEGLVVKRQAAEEDLGAPFLFLIILRPLRRRRIIIVRLIFIFVSQLPYEGGLAGFEDGLGETASTRWRKLIFNAVYLSTKLNCIVDCIIGCKALEQRLKFSRHLIRRTTEILIREHLIKVLADFIG</sequence>
<evidence type="ECO:0000313" key="1">
    <source>
        <dbReference type="EMBL" id="GIX61413.1"/>
    </source>
</evidence>
<keyword evidence="1" id="KW-0808">Transferase</keyword>
<reference evidence="1 2" key="1">
    <citation type="submission" date="2021-06" db="EMBL/GenBank/DDBJ databases">
        <title>Genome sequence of Babesia caballi.</title>
        <authorList>
            <person name="Yamagishi J."/>
            <person name="Kidaka T."/>
            <person name="Ochi A."/>
        </authorList>
    </citation>
    <scope>NUCLEOTIDE SEQUENCE [LARGE SCALE GENOMIC DNA]</scope>
    <source>
        <strain evidence="1">USDA-D6B2</strain>
    </source>
</reference>
<name>A0AAV4LNU0_BABCB</name>
<organism evidence="1 2">
    <name type="scientific">Babesia caballi</name>
    <dbReference type="NCBI Taxonomy" id="5871"/>
    <lineage>
        <taxon>Eukaryota</taxon>
        <taxon>Sar</taxon>
        <taxon>Alveolata</taxon>
        <taxon>Apicomplexa</taxon>
        <taxon>Aconoidasida</taxon>
        <taxon>Piroplasmida</taxon>
        <taxon>Babesiidae</taxon>
        <taxon>Babesia</taxon>
    </lineage>
</organism>
<gene>
    <name evidence="1" type="ORF">BcabD6B2_08480</name>
</gene>
<comment type="caution">
    <text evidence="1">The sequence shown here is derived from an EMBL/GenBank/DDBJ whole genome shotgun (WGS) entry which is preliminary data.</text>
</comment>
<dbReference type="GO" id="GO:0016779">
    <property type="term" value="F:nucleotidyltransferase activity"/>
    <property type="evidence" value="ECO:0007669"/>
    <property type="project" value="UniProtKB-KW"/>
</dbReference>
<keyword evidence="1" id="KW-0548">Nucleotidyltransferase</keyword>